<keyword evidence="2" id="KW-0175">Coiled coil</keyword>
<name>A0A699HCZ1_TANCI</name>
<dbReference type="GO" id="GO:0008270">
    <property type="term" value="F:zinc ion binding"/>
    <property type="evidence" value="ECO:0007669"/>
    <property type="project" value="UniProtKB-KW"/>
</dbReference>
<proteinExistence type="predicted"/>
<dbReference type="AlphaFoldDB" id="A0A699HCZ1"/>
<dbReference type="InterPro" id="IPR036875">
    <property type="entry name" value="Znf_CCHC_sf"/>
</dbReference>
<feature type="domain" description="CCHC-type" evidence="3">
    <location>
        <begin position="67"/>
        <end position="82"/>
    </location>
</feature>
<evidence type="ECO:0000256" key="1">
    <source>
        <dbReference type="PROSITE-ProRule" id="PRU00047"/>
    </source>
</evidence>
<evidence type="ECO:0000313" key="4">
    <source>
        <dbReference type="EMBL" id="GEX88456.1"/>
    </source>
</evidence>
<keyword evidence="1" id="KW-0863">Zinc-finger</keyword>
<dbReference type="EMBL" id="BKCJ010136592">
    <property type="protein sequence ID" value="GEX88456.1"/>
    <property type="molecule type" value="Genomic_DNA"/>
</dbReference>
<feature type="coiled-coil region" evidence="2">
    <location>
        <begin position="193"/>
        <end position="242"/>
    </location>
</feature>
<gene>
    <name evidence="4" type="ORF">Tci_360431</name>
</gene>
<dbReference type="Gene3D" id="4.10.60.10">
    <property type="entry name" value="Zinc finger, CCHC-type"/>
    <property type="match status" value="1"/>
</dbReference>
<feature type="coiled-coil region" evidence="2">
    <location>
        <begin position="412"/>
        <end position="470"/>
    </location>
</feature>
<accession>A0A699HCZ1</accession>
<dbReference type="PROSITE" id="PS50158">
    <property type="entry name" value="ZF_CCHC"/>
    <property type="match status" value="1"/>
</dbReference>
<keyword evidence="1" id="KW-0479">Metal-binding</keyword>
<protein>
    <recommendedName>
        <fullName evidence="3">CCHC-type domain-containing protein</fullName>
    </recommendedName>
</protein>
<dbReference type="GO" id="GO:0003676">
    <property type="term" value="F:nucleic acid binding"/>
    <property type="evidence" value="ECO:0007669"/>
    <property type="project" value="InterPro"/>
</dbReference>
<comment type="caution">
    <text evidence="4">The sequence shown here is derived from an EMBL/GenBank/DDBJ whole genome shotgun (WGS) entry which is preliminary data.</text>
</comment>
<organism evidence="4">
    <name type="scientific">Tanacetum cinerariifolium</name>
    <name type="common">Dalmatian daisy</name>
    <name type="synonym">Chrysanthemum cinerariifolium</name>
    <dbReference type="NCBI Taxonomy" id="118510"/>
    <lineage>
        <taxon>Eukaryota</taxon>
        <taxon>Viridiplantae</taxon>
        <taxon>Streptophyta</taxon>
        <taxon>Embryophyta</taxon>
        <taxon>Tracheophyta</taxon>
        <taxon>Spermatophyta</taxon>
        <taxon>Magnoliopsida</taxon>
        <taxon>eudicotyledons</taxon>
        <taxon>Gunneridae</taxon>
        <taxon>Pentapetalae</taxon>
        <taxon>asterids</taxon>
        <taxon>campanulids</taxon>
        <taxon>Asterales</taxon>
        <taxon>Asteraceae</taxon>
        <taxon>Asteroideae</taxon>
        <taxon>Anthemideae</taxon>
        <taxon>Anthemidinae</taxon>
        <taxon>Tanacetum</taxon>
    </lineage>
</organism>
<dbReference type="SUPFAM" id="SSF57756">
    <property type="entry name" value="Retrovirus zinc finger-like domains"/>
    <property type="match status" value="1"/>
</dbReference>
<keyword evidence="1" id="KW-0862">Zinc</keyword>
<evidence type="ECO:0000259" key="3">
    <source>
        <dbReference type="PROSITE" id="PS50158"/>
    </source>
</evidence>
<evidence type="ECO:0000256" key="2">
    <source>
        <dbReference type="SAM" id="Coils"/>
    </source>
</evidence>
<sequence>MNQIVNLLSGFQKQFPPTNNQLKTSTNPMTHATIQAGQIITESVQRRAPGNKGKQVATESQGKAGICYNCHGEGHVARQCREKKQAKYSQWFKDKALLMEAKEKGAVLDAEAKAFLADVECTVPYVEPLAITTTTAFEVSHEDAYDSDVDDAPHVAATFMANLMQTGPSTDKAPPIRTQHFQRAQLVGNIKANEEHSFANESLKAELERYKTQQLSQHVESNKYLKTKSEKLKANKNALEESYIEELVCLRNTNKVATELLQLYGQHVQIVLMLTKRPTFATKYLHKTVLSHRNPRYLKSAQLSRLTLHIGDVIVDPLHTPFKVHDSEDTLVQAEVSRTKISKRMKDPRCKVSSKHVNYAKLNSFYDTFVPQKELSIEQVYRLPVNEVASHNSNQSKPVTNFVHTRPAKSQLQGKDESIKKLKAQISNMKEVSANPNLSTLEVYALETENTQLKEELIAIRIKHDSLRDENVSIKKRYQDLSMTKASNSNVSSGAVVPEKPKVLAPGLYAMTPMYVSPQRRNNRDVNAPLPRKETVPLVTKINVFVNLKSVTEASKSKSKCETKTYMNLPARSEKSVSVFKTCNDYLVFGNHDKCGVKPLKSMNAKNPKVKNKAHVKQVWKPNGKVFASVGSKWKPTGRIFTLGDTCPLTRITKPEAVPLGKSRSITTSAPTSCSWDMTGDRSKLINFVEKFIGQFCDAGLEVAFRKHTCYIRNEDKVDLLKGSRSTNLYSISLKDVMEASPVFLLLKASSAKSWL</sequence>
<dbReference type="InterPro" id="IPR001878">
    <property type="entry name" value="Znf_CCHC"/>
</dbReference>
<dbReference type="SMART" id="SM00343">
    <property type="entry name" value="ZnF_C2HC"/>
    <property type="match status" value="1"/>
</dbReference>
<reference evidence="4" key="1">
    <citation type="journal article" date="2019" name="Sci. Rep.">
        <title>Draft genome of Tanacetum cinerariifolium, the natural source of mosquito coil.</title>
        <authorList>
            <person name="Yamashiro T."/>
            <person name="Shiraishi A."/>
            <person name="Satake H."/>
            <person name="Nakayama K."/>
        </authorList>
    </citation>
    <scope>NUCLEOTIDE SEQUENCE</scope>
</reference>